<organism evidence="2 3">
    <name type="scientific">Petrolisthes cinctipes</name>
    <name type="common">Flat porcelain crab</name>
    <dbReference type="NCBI Taxonomy" id="88211"/>
    <lineage>
        <taxon>Eukaryota</taxon>
        <taxon>Metazoa</taxon>
        <taxon>Ecdysozoa</taxon>
        <taxon>Arthropoda</taxon>
        <taxon>Crustacea</taxon>
        <taxon>Multicrustacea</taxon>
        <taxon>Malacostraca</taxon>
        <taxon>Eumalacostraca</taxon>
        <taxon>Eucarida</taxon>
        <taxon>Decapoda</taxon>
        <taxon>Pleocyemata</taxon>
        <taxon>Anomura</taxon>
        <taxon>Galatheoidea</taxon>
        <taxon>Porcellanidae</taxon>
        <taxon>Petrolisthes</taxon>
    </lineage>
</organism>
<proteinExistence type="predicted"/>
<evidence type="ECO:0000313" key="3">
    <source>
        <dbReference type="Proteomes" id="UP001286313"/>
    </source>
</evidence>
<accession>A0AAE1GCS5</accession>
<evidence type="ECO:0000313" key="2">
    <source>
        <dbReference type="EMBL" id="KAK3890247.1"/>
    </source>
</evidence>
<protein>
    <submittedName>
        <fullName evidence="2">Uncharacterized protein</fullName>
    </submittedName>
</protein>
<dbReference type="Proteomes" id="UP001286313">
    <property type="component" value="Unassembled WGS sequence"/>
</dbReference>
<feature type="compositionally biased region" description="Basic and acidic residues" evidence="1">
    <location>
        <begin position="26"/>
        <end position="39"/>
    </location>
</feature>
<keyword evidence="3" id="KW-1185">Reference proteome</keyword>
<gene>
    <name evidence="2" type="ORF">Pcinc_005780</name>
</gene>
<dbReference type="AlphaFoldDB" id="A0AAE1GCS5"/>
<name>A0AAE1GCS5_PETCI</name>
<evidence type="ECO:0000256" key="1">
    <source>
        <dbReference type="SAM" id="MobiDB-lite"/>
    </source>
</evidence>
<reference evidence="2" key="1">
    <citation type="submission" date="2023-10" db="EMBL/GenBank/DDBJ databases">
        <title>Genome assemblies of two species of porcelain crab, Petrolisthes cinctipes and Petrolisthes manimaculis (Anomura: Porcellanidae).</title>
        <authorList>
            <person name="Angst P."/>
        </authorList>
    </citation>
    <scope>NUCLEOTIDE SEQUENCE</scope>
    <source>
        <strain evidence="2">PB745_01</strain>
        <tissue evidence="2">Gill</tissue>
    </source>
</reference>
<dbReference type="EMBL" id="JAWQEG010000432">
    <property type="protein sequence ID" value="KAK3890247.1"/>
    <property type="molecule type" value="Genomic_DNA"/>
</dbReference>
<feature type="region of interest" description="Disordered" evidence="1">
    <location>
        <begin position="1"/>
        <end position="125"/>
    </location>
</feature>
<comment type="caution">
    <text evidence="2">The sequence shown here is derived from an EMBL/GenBank/DDBJ whole genome shotgun (WGS) entry which is preliminary data.</text>
</comment>
<sequence>MQVEMPGVTAEQVKNKWNNLKMKDHKFKDNEKKTGESRKNPPPAFDAIDAVLGARPAARPVNRRSFDSKPEPSQPTTSQPVPPQPTQPTTALPVTSPALVVMPEDDPDDPQPQQITSAERELSHEIRCAAPRRQTLKRTTAHMILFS</sequence>